<keyword evidence="6" id="KW-0687">Ribonucleoprotein</keyword>
<feature type="compositionally biased region" description="Low complexity" evidence="4">
    <location>
        <begin position="448"/>
        <end position="464"/>
    </location>
</feature>
<dbReference type="SUPFAM" id="SSF54928">
    <property type="entry name" value="RNA-binding domain, RBD"/>
    <property type="match status" value="2"/>
</dbReference>
<accession>A0A9W8BLL6</accession>
<dbReference type="GO" id="GO:1990904">
    <property type="term" value="C:ribonucleoprotein complex"/>
    <property type="evidence" value="ECO:0007669"/>
    <property type="project" value="UniProtKB-KW"/>
</dbReference>
<dbReference type="InterPro" id="IPR012677">
    <property type="entry name" value="Nucleotide-bd_a/b_plait_sf"/>
</dbReference>
<organism evidence="6 7">
    <name type="scientific">Coemansia thaxteri</name>
    <dbReference type="NCBI Taxonomy" id="2663907"/>
    <lineage>
        <taxon>Eukaryota</taxon>
        <taxon>Fungi</taxon>
        <taxon>Fungi incertae sedis</taxon>
        <taxon>Zoopagomycota</taxon>
        <taxon>Kickxellomycotina</taxon>
        <taxon>Kickxellomycetes</taxon>
        <taxon>Kickxellales</taxon>
        <taxon>Kickxellaceae</taxon>
        <taxon>Coemansia</taxon>
    </lineage>
</organism>
<proteinExistence type="predicted"/>
<dbReference type="FunFam" id="3.30.70.330:FF:000040">
    <property type="entry name" value="Heterogeneous nuclear ribonucleoprotein A2/B1"/>
    <property type="match status" value="1"/>
</dbReference>
<dbReference type="Pfam" id="PF00076">
    <property type="entry name" value="RRM_1"/>
    <property type="match status" value="2"/>
</dbReference>
<keyword evidence="2 3" id="KW-0694">RNA-binding</keyword>
<name>A0A9W8BLL6_9FUNG</name>
<feature type="domain" description="RRM" evidence="5">
    <location>
        <begin position="125"/>
        <end position="206"/>
    </location>
</feature>
<dbReference type="InterPro" id="IPR000504">
    <property type="entry name" value="RRM_dom"/>
</dbReference>
<evidence type="ECO:0000256" key="1">
    <source>
        <dbReference type="ARBA" id="ARBA00022737"/>
    </source>
</evidence>
<evidence type="ECO:0000259" key="5">
    <source>
        <dbReference type="PROSITE" id="PS50102"/>
    </source>
</evidence>
<sequence length="464" mass="48408">MRDLDKLFVGGLSWDTDEVRLRNYFSRFGNIVECSIMRDQLTGRPRGFGFVTYDSMSGVNAVLQEPSHTLDGKQIDPKHAVPRENQPAYNRSNYNNQQHNSGNMGGNVGGAGESYADPTQEMRSEKIFVGGLPPSVADADLNSTFSQFGAIAETKLMMDRETGRSRGYGFMLFETEDAAQQAVKAGNSVKGINIHGKRVDVKPAFHKKRAQMPGMGGMMGGGAPNGGYGMMGMMGMPGYGMMGMPGYGMMGMPGYGMVGANGNMDYSAAMQYGGYYGNMAGAYAGAQGDGTDPAAAAAAAAAAAGYYGMMGMPGSGVYPGSGNGADGSYPDPSTVDGGAGAPAGSGGKNSYSKSGGDQSGSGHGDQQGGSGYHKSHRQGDDRGRDGGRDGGYRSSSRRHGSSANDRPSASRGDRSRGDQGSYSNSRPRDDNRSSRGARAGRDRDGPVRGSHGSSSSRGHGYTPY</sequence>
<gene>
    <name evidence="6" type="primary">HNRNPA1</name>
    <name evidence="6" type="ORF">H4R26_001783</name>
</gene>
<evidence type="ECO:0000256" key="2">
    <source>
        <dbReference type="ARBA" id="ARBA00022884"/>
    </source>
</evidence>
<dbReference type="EC" id="5.1.1.18" evidence="6"/>
<feature type="domain" description="RRM" evidence="5">
    <location>
        <begin position="5"/>
        <end position="87"/>
    </location>
</feature>
<dbReference type="GO" id="GO:0003729">
    <property type="term" value="F:mRNA binding"/>
    <property type="evidence" value="ECO:0007669"/>
    <property type="project" value="TreeGrafter"/>
</dbReference>
<feature type="compositionally biased region" description="Gly residues" evidence="4">
    <location>
        <begin position="337"/>
        <end position="347"/>
    </location>
</feature>
<protein>
    <submittedName>
        <fullName evidence="6">Heteroproteinous nuclear ribonucleoprotein A1</fullName>
        <ecNumber evidence="6">5.1.1.18</ecNumber>
    </submittedName>
</protein>
<keyword evidence="6" id="KW-0413">Isomerase</keyword>
<dbReference type="PANTHER" id="PTHR48032:SF6">
    <property type="entry name" value="RNA-BINDING (RRM_RBD_RNP MOTIFS) FAMILY PROTEIN"/>
    <property type="match status" value="1"/>
</dbReference>
<evidence type="ECO:0000256" key="4">
    <source>
        <dbReference type="SAM" id="MobiDB-lite"/>
    </source>
</evidence>
<dbReference type="GO" id="GO:0006417">
    <property type="term" value="P:regulation of translation"/>
    <property type="evidence" value="ECO:0007669"/>
    <property type="project" value="TreeGrafter"/>
</dbReference>
<feature type="compositionally biased region" description="Basic and acidic residues" evidence="4">
    <location>
        <begin position="69"/>
        <end position="82"/>
    </location>
</feature>
<evidence type="ECO:0000313" key="7">
    <source>
        <dbReference type="Proteomes" id="UP001150907"/>
    </source>
</evidence>
<dbReference type="Proteomes" id="UP001150907">
    <property type="component" value="Unassembled WGS sequence"/>
</dbReference>
<dbReference type="Gene3D" id="3.30.70.330">
    <property type="match status" value="2"/>
</dbReference>
<dbReference type="OrthoDB" id="1875751at2759"/>
<keyword evidence="1" id="KW-0677">Repeat</keyword>
<dbReference type="SMART" id="SM00360">
    <property type="entry name" value="RRM"/>
    <property type="match status" value="2"/>
</dbReference>
<dbReference type="EMBL" id="JANBQF010000087">
    <property type="protein sequence ID" value="KAJ2005740.1"/>
    <property type="molecule type" value="Genomic_DNA"/>
</dbReference>
<feature type="region of interest" description="Disordered" evidence="4">
    <location>
        <begin position="69"/>
        <end position="89"/>
    </location>
</feature>
<dbReference type="GO" id="GO:0030378">
    <property type="term" value="F:serine racemase activity"/>
    <property type="evidence" value="ECO:0007669"/>
    <property type="project" value="UniProtKB-EC"/>
</dbReference>
<dbReference type="PANTHER" id="PTHR48032">
    <property type="entry name" value="RNA-BINDING PROTEIN MUSASHI HOMOLOG RBP6"/>
    <property type="match status" value="1"/>
</dbReference>
<feature type="compositionally biased region" description="Basic and acidic residues" evidence="4">
    <location>
        <begin position="377"/>
        <end position="391"/>
    </location>
</feature>
<feature type="region of interest" description="Disordered" evidence="4">
    <location>
        <begin position="327"/>
        <end position="464"/>
    </location>
</feature>
<dbReference type="PROSITE" id="PS50102">
    <property type="entry name" value="RRM"/>
    <property type="match status" value="2"/>
</dbReference>
<keyword evidence="7" id="KW-1185">Reference proteome</keyword>
<dbReference type="CDD" id="cd12325">
    <property type="entry name" value="RRM1_hnRNPA_hnRNPD_like"/>
    <property type="match status" value="1"/>
</dbReference>
<feature type="compositionally biased region" description="Basic and acidic residues" evidence="4">
    <location>
        <begin position="426"/>
        <end position="446"/>
    </location>
</feature>
<comment type="caution">
    <text evidence="6">The sequence shown here is derived from an EMBL/GenBank/DDBJ whole genome shotgun (WGS) entry which is preliminary data.</text>
</comment>
<feature type="compositionally biased region" description="Gly residues" evidence="4">
    <location>
        <begin position="357"/>
        <end position="371"/>
    </location>
</feature>
<dbReference type="AlphaFoldDB" id="A0A9W8BLL6"/>
<evidence type="ECO:0000313" key="6">
    <source>
        <dbReference type="EMBL" id="KAJ2005740.1"/>
    </source>
</evidence>
<reference evidence="6" key="1">
    <citation type="submission" date="2022-07" db="EMBL/GenBank/DDBJ databases">
        <title>Phylogenomic reconstructions and comparative analyses of Kickxellomycotina fungi.</title>
        <authorList>
            <person name="Reynolds N.K."/>
            <person name="Stajich J.E."/>
            <person name="Barry K."/>
            <person name="Grigoriev I.V."/>
            <person name="Crous P."/>
            <person name="Smith M.E."/>
        </authorList>
    </citation>
    <scope>NUCLEOTIDE SEQUENCE</scope>
    <source>
        <strain evidence="6">IMI 214461</strain>
    </source>
</reference>
<evidence type="ECO:0000256" key="3">
    <source>
        <dbReference type="PROSITE-ProRule" id="PRU00176"/>
    </source>
</evidence>
<dbReference type="InterPro" id="IPR035979">
    <property type="entry name" value="RBD_domain_sf"/>
</dbReference>